<sequence>MKPSGRLKPRSDKLTAKMSNKNFGYLNKISPKQSNELVGRRHLKQQLIEEYGEHCMTCQDKDRDWRGLSLSHIIPLSRGGETSR</sequence>
<gene>
    <name evidence="1" type="ORF">LCGC14_3152400</name>
</gene>
<name>A0A0F8Y0G2_9ZZZZ</name>
<dbReference type="EMBL" id="LAZR01069432">
    <property type="protein sequence ID" value="KKK47714.1"/>
    <property type="molecule type" value="Genomic_DNA"/>
</dbReference>
<feature type="non-terminal residue" evidence="1">
    <location>
        <position position="84"/>
    </location>
</feature>
<comment type="caution">
    <text evidence="1">The sequence shown here is derived from an EMBL/GenBank/DDBJ whole genome shotgun (WGS) entry which is preliminary data.</text>
</comment>
<dbReference type="AlphaFoldDB" id="A0A0F8Y0G2"/>
<accession>A0A0F8Y0G2</accession>
<evidence type="ECO:0008006" key="2">
    <source>
        <dbReference type="Google" id="ProtNLM"/>
    </source>
</evidence>
<evidence type="ECO:0000313" key="1">
    <source>
        <dbReference type="EMBL" id="KKK47714.1"/>
    </source>
</evidence>
<proteinExistence type="predicted"/>
<organism evidence="1">
    <name type="scientific">marine sediment metagenome</name>
    <dbReference type="NCBI Taxonomy" id="412755"/>
    <lineage>
        <taxon>unclassified sequences</taxon>
        <taxon>metagenomes</taxon>
        <taxon>ecological metagenomes</taxon>
    </lineage>
</organism>
<reference evidence="1" key="1">
    <citation type="journal article" date="2015" name="Nature">
        <title>Complex archaea that bridge the gap between prokaryotes and eukaryotes.</title>
        <authorList>
            <person name="Spang A."/>
            <person name="Saw J.H."/>
            <person name="Jorgensen S.L."/>
            <person name="Zaremba-Niedzwiedzka K."/>
            <person name="Martijn J."/>
            <person name="Lind A.E."/>
            <person name="van Eijk R."/>
            <person name="Schleper C."/>
            <person name="Guy L."/>
            <person name="Ettema T.J."/>
        </authorList>
    </citation>
    <scope>NUCLEOTIDE SEQUENCE</scope>
</reference>
<protein>
    <recommendedName>
        <fullName evidence="2">HNH domain-containing protein</fullName>
    </recommendedName>
</protein>